<reference evidence="1" key="3">
    <citation type="submission" date="2000-04" db="EMBL/GenBank/DDBJ databases">
        <authorList>
            <person name="EU Arabidopsis sequencing project"/>
        </authorList>
    </citation>
    <scope>NUCLEOTIDE SEQUENCE</scope>
</reference>
<sequence length="49" mass="5191">MVVVDEGEMKLWVDDMMDYGGDGEPTVVGGGGIVGGGRIVKSKEEEKMC</sequence>
<dbReference type="AlphaFoldDB" id="Q9SCS1"/>
<protein>
    <submittedName>
        <fullName evidence="1">Uncharacterized protein T20E23_140</fullName>
    </submittedName>
</protein>
<reference evidence="1" key="1">
    <citation type="submission" date="1999-12" db="EMBL/GenBank/DDBJ databases">
        <authorList>
            <person name="Bargues M."/>
            <person name="Perez-Perez A."/>
            <person name="Terol J."/>
            <person name="Torres A."/>
            <person name="Perez-Alonso M."/>
            <person name="Mewes H.W."/>
            <person name="Rudd S."/>
            <person name="Lemcke K."/>
            <person name="Mayer K.F.X."/>
            <person name="Quetier F."/>
            <person name="Salanoubat M."/>
        </authorList>
    </citation>
    <scope>NUCLEOTIDE SEQUENCE</scope>
</reference>
<reference key="2">
    <citation type="journal article" date="2000" name="Nature">
        <title>Sequence and analysis of chromosome 3 of the plant Arabidopsis thaliana.</title>
        <authorList>
            <consortium name="European Union Chromosome 3 Arabidopsis Sequencing Consortium"/>
            <consortium name="Institute for Genomic Research"/>
            <consortium name="Kazusa DNA Research Institute"/>
            <person name="Salanoubat M."/>
            <person name="Lemcke K."/>
            <person name="Rieger M."/>
            <person name="Ansorge W."/>
            <person name="Unseld M."/>
            <person name="Fartmann B."/>
            <person name="Valle G."/>
            <person name="Blocker H."/>
            <person name="Perez-Alonso M."/>
            <person name="Obermaier B."/>
            <person name="Delseny M."/>
            <person name="Boutry M."/>
            <person name="Grivell L.A."/>
            <person name="Mache R."/>
            <person name="Puigdomenech P."/>
            <person name="De Simone V."/>
            <person name="Choisne N."/>
            <person name="Artiguenave F."/>
            <person name="Robert C."/>
            <person name="Brottier P."/>
            <person name="Wincker P."/>
            <person name="Cattolico L."/>
            <person name="Weissenbach J."/>
            <person name="Saurin W."/>
            <person name="Quetier F."/>
            <person name="Schafer M."/>
            <person name="Muller-Auer S."/>
            <person name="Gabel C."/>
            <person name="Fuchs M."/>
            <person name="Benes V."/>
            <person name="Wurmbach E."/>
            <person name="Drzonek H."/>
            <person name="Erfle H."/>
            <person name="Jordan N."/>
            <person name="Bangert S."/>
            <person name="Wiedelmann R."/>
            <person name="Kranz H."/>
            <person name="Voss H."/>
            <person name="Holland R."/>
            <person name="Brandt P."/>
            <person name="Nyakatura G."/>
            <person name="Vezzi A."/>
            <person name="D'Angelo M."/>
            <person name="Pallavicini A."/>
            <person name="Toppo S."/>
            <person name="Simionati B."/>
            <person name="Conrad A."/>
            <person name="Hornischer K."/>
            <person name="Kauer G."/>
            <person name="Lohnert T.H."/>
            <person name="Nordsiek G."/>
            <person name="Reichelt J."/>
            <person name="Scharfe M."/>
            <person name="Schon O."/>
            <person name="Bargues M."/>
            <person name="Terol J."/>
            <person name="Climent J."/>
            <person name="Navarro P."/>
            <person name="Collado C."/>
            <person name="Perez-Perez A."/>
            <person name="Ottenwalder B."/>
            <person name="Duchemin D."/>
            <person name="Cooke R."/>
            <person name="Laudie M."/>
            <person name="Berger-Llauro C."/>
            <person name="Purnelle B."/>
            <person name="Masuy D."/>
            <person name="de Haan M."/>
            <person name="Maarse A.C."/>
            <person name="Alcaraz J.P."/>
            <person name="Cottet A."/>
            <person name="Casacuberta E."/>
            <person name="Monfort A."/>
            <person name="Argiriou A."/>
            <person name="flores M."/>
            <person name="Liguori R."/>
            <person name="Vitale D."/>
            <person name="Mannhaupt G."/>
            <person name="Haase D."/>
            <person name="Schoof H."/>
            <person name="Rudd S."/>
            <person name="Zaccaria P."/>
            <person name="Mewes H.W."/>
            <person name="Mayer K.F."/>
            <person name="Kaul S."/>
            <person name="Town C.D."/>
            <person name="Koo H.L."/>
            <person name="Tallon L.J."/>
            <person name="Jenkins J."/>
            <person name="Rooney T."/>
            <person name="Rizzo M."/>
            <person name="Walts A."/>
            <person name="Utterback T."/>
            <person name="Fujii C.Y."/>
            <person name="Shea T.P."/>
            <person name="Creasy T.H."/>
            <person name="Haas B."/>
            <person name="Maiti R."/>
            <person name="Wu D."/>
            <person name="Peterson J."/>
            <person name="Van Aken S."/>
            <person name="Pai G."/>
            <person name="Militscher J."/>
            <person name="Sellers P."/>
            <person name="Gill J.E."/>
            <person name="Feldblyum T.V."/>
            <person name="Preuss D."/>
            <person name="Lin X."/>
            <person name="Nierman W.C."/>
            <person name="Salzberg S.L."/>
            <person name="White O."/>
            <person name="Venter J.C."/>
            <person name="Fraser C.M."/>
            <person name="Kaneko T."/>
            <person name="Nakamura Y."/>
            <person name="Sato S."/>
            <person name="Kato T."/>
            <person name="Asamizu E."/>
            <person name="Sasamoto S."/>
            <person name="Kimura T."/>
            <person name="Idesawa K."/>
            <person name="Kawashima K."/>
            <person name="Kishida Y."/>
            <person name="Kiyokawa C."/>
            <person name="Kohara M."/>
            <person name="Matsumoto M."/>
            <person name="Matsuno A."/>
            <person name="Muraki A."/>
            <person name="Nakayama S."/>
            <person name="Nakazaki N."/>
            <person name="Shinpo S."/>
            <person name="Takeuchi C."/>
            <person name="Wada T."/>
            <person name="Watanabe A."/>
            <person name="Yamada M."/>
            <person name="Yasuda M."/>
            <person name="Tabata S."/>
        </authorList>
    </citation>
    <scope>NUCLEOTIDE SEQUENCE [LARGE SCALE GENOMIC DNA]</scope>
    <source>
        <strain>cv. Columbia</strain>
    </source>
</reference>
<accession>Q9SCS1</accession>
<gene>
    <name evidence="1" type="primary">T20E23_140</name>
</gene>
<evidence type="ECO:0000313" key="1">
    <source>
        <dbReference type="EMBL" id="CAB62483.1"/>
    </source>
</evidence>
<name>Q9SCS1_ARATH</name>
<proteinExistence type="predicted"/>
<organism evidence="1">
    <name type="scientific">Arabidopsis thaliana</name>
    <name type="common">Mouse-ear cress</name>
    <dbReference type="NCBI Taxonomy" id="3702"/>
    <lineage>
        <taxon>Eukaryota</taxon>
        <taxon>Viridiplantae</taxon>
        <taxon>Streptophyta</taxon>
        <taxon>Embryophyta</taxon>
        <taxon>Tracheophyta</taxon>
        <taxon>Spermatophyta</taxon>
        <taxon>Magnoliopsida</taxon>
        <taxon>eudicotyledons</taxon>
        <taxon>Gunneridae</taxon>
        <taxon>Pentapetalae</taxon>
        <taxon>rosids</taxon>
        <taxon>malvids</taxon>
        <taxon>Brassicales</taxon>
        <taxon>Brassicaceae</taxon>
        <taxon>Camelineae</taxon>
        <taxon>Arabidopsis</taxon>
    </lineage>
</organism>
<dbReference type="EMBL" id="AL133363">
    <property type="protein sequence ID" value="CAB62483.1"/>
    <property type="molecule type" value="Genomic_DNA"/>
</dbReference>
<dbReference type="PIR" id="T46085">
    <property type="entry name" value="T46085"/>
</dbReference>